<dbReference type="GO" id="GO:0046983">
    <property type="term" value="F:protein dimerization activity"/>
    <property type="evidence" value="ECO:0007669"/>
    <property type="project" value="InterPro"/>
</dbReference>
<dbReference type="SMART" id="SM00091">
    <property type="entry name" value="PAS"/>
    <property type="match status" value="1"/>
</dbReference>
<keyword evidence="4" id="KW-0238">DNA-binding</keyword>
<dbReference type="PROSITE" id="PS50112">
    <property type="entry name" value="PAS"/>
    <property type="match status" value="1"/>
</dbReference>
<keyword evidence="5" id="KW-0804">Transcription</keyword>
<feature type="region of interest" description="Disordered" evidence="7">
    <location>
        <begin position="1"/>
        <end position="25"/>
    </location>
</feature>
<evidence type="ECO:0000256" key="7">
    <source>
        <dbReference type="SAM" id="MobiDB-lite"/>
    </source>
</evidence>
<dbReference type="Gene3D" id="3.30.450.20">
    <property type="entry name" value="PAS domain"/>
    <property type="match status" value="1"/>
</dbReference>
<dbReference type="SUPFAM" id="SSF47459">
    <property type="entry name" value="HLH, helix-loop-helix DNA-binding domain"/>
    <property type="match status" value="1"/>
</dbReference>
<feature type="compositionally biased region" description="Basic residues" evidence="7">
    <location>
        <begin position="13"/>
        <end position="25"/>
    </location>
</feature>
<feature type="region of interest" description="Disordered" evidence="7">
    <location>
        <begin position="240"/>
        <end position="264"/>
    </location>
</feature>
<dbReference type="PANTHER" id="PTHR23043">
    <property type="entry name" value="HYPOXIA-INDUCIBLE FACTOR 1 ALPHA"/>
    <property type="match status" value="1"/>
</dbReference>
<dbReference type="GO" id="GO:0005634">
    <property type="term" value="C:nucleus"/>
    <property type="evidence" value="ECO:0007669"/>
    <property type="project" value="UniProtKB-SubCell"/>
</dbReference>
<dbReference type="GO" id="GO:0000981">
    <property type="term" value="F:DNA-binding transcription factor activity, RNA polymerase II-specific"/>
    <property type="evidence" value="ECO:0007669"/>
    <property type="project" value="TreeGrafter"/>
</dbReference>
<dbReference type="CDD" id="cd00130">
    <property type="entry name" value="PAS"/>
    <property type="match status" value="1"/>
</dbReference>
<feature type="compositionally biased region" description="Basic and acidic residues" evidence="7">
    <location>
        <begin position="251"/>
        <end position="264"/>
    </location>
</feature>
<accession>A0A0P0ENL6</accession>
<reference evidence="10" key="1">
    <citation type="submission" date="2015-07" db="EMBL/GenBank/DDBJ databases">
        <title>Wnt signalling and multipotent stem cell formation and differenciation in the hydrozoan Clytia hemisphaerica.</title>
        <authorList>
            <person name="Ruggiero A."/>
            <person name="Lapebie P."/>
            <person name="Barreau C."/>
            <person name="Houliston E."/>
        </authorList>
    </citation>
    <scope>NUCLEOTIDE SEQUENCE</scope>
</reference>
<dbReference type="GO" id="GO:0005737">
    <property type="term" value="C:cytoplasm"/>
    <property type="evidence" value="ECO:0007669"/>
    <property type="project" value="InterPro"/>
</dbReference>
<dbReference type="SMART" id="SM00353">
    <property type="entry name" value="HLH"/>
    <property type="match status" value="1"/>
</dbReference>
<dbReference type="GO" id="GO:0000977">
    <property type="term" value="F:RNA polymerase II transcription regulatory region sequence-specific DNA binding"/>
    <property type="evidence" value="ECO:0007669"/>
    <property type="project" value="TreeGrafter"/>
</dbReference>
<feature type="compositionally biased region" description="Polar residues" evidence="7">
    <location>
        <begin position="1"/>
        <end position="10"/>
    </location>
</feature>
<feature type="domain" description="PAS" evidence="8">
    <location>
        <begin position="93"/>
        <end position="146"/>
    </location>
</feature>
<dbReference type="PRINTS" id="PR00785">
    <property type="entry name" value="NCTRNSLOCATR"/>
</dbReference>
<dbReference type="InterPro" id="IPR001067">
    <property type="entry name" value="Nuc_translocat"/>
</dbReference>
<evidence type="ECO:0000256" key="3">
    <source>
        <dbReference type="ARBA" id="ARBA00023015"/>
    </source>
</evidence>
<evidence type="ECO:0000256" key="5">
    <source>
        <dbReference type="ARBA" id="ARBA00023163"/>
    </source>
</evidence>
<dbReference type="InterPro" id="IPR000014">
    <property type="entry name" value="PAS"/>
</dbReference>
<organism evidence="10">
    <name type="scientific">Clytia hemisphaerica</name>
    <dbReference type="NCBI Taxonomy" id="252671"/>
    <lineage>
        <taxon>Eukaryota</taxon>
        <taxon>Metazoa</taxon>
        <taxon>Cnidaria</taxon>
        <taxon>Hydrozoa</taxon>
        <taxon>Hydroidolina</taxon>
        <taxon>Leptothecata</taxon>
        <taxon>Obeliida</taxon>
        <taxon>Clytiidae</taxon>
        <taxon>Clytia</taxon>
    </lineage>
</organism>
<dbReference type="GO" id="GO:0005667">
    <property type="term" value="C:transcription regulator complex"/>
    <property type="evidence" value="ECO:0007669"/>
    <property type="project" value="InterPro"/>
</dbReference>
<dbReference type="SUPFAM" id="SSF55785">
    <property type="entry name" value="PYP-like sensor domain (PAS domain)"/>
    <property type="match status" value="1"/>
</dbReference>
<keyword evidence="2" id="KW-0677">Repeat</keyword>
<evidence type="ECO:0000256" key="4">
    <source>
        <dbReference type="ARBA" id="ARBA00023125"/>
    </source>
</evidence>
<evidence type="ECO:0000259" key="9">
    <source>
        <dbReference type="PROSITE" id="PS50888"/>
    </source>
</evidence>
<dbReference type="EMBL" id="KT318173">
    <property type="protein sequence ID" value="ALJ33576.1"/>
    <property type="molecule type" value="mRNA"/>
</dbReference>
<dbReference type="InterPro" id="IPR036638">
    <property type="entry name" value="HLH_DNA-bd_sf"/>
</dbReference>
<comment type="subcellular location">
    <subcellularLocation>
        <location evidence="1">Nucleus</location>
    </subcellularLocation>
</comment>
<keyword evidence="6" id="KW-0539">Nucleus</keyword>
<name>A0A0P0ENL6_9CNID</name>
<evidence type="ECO:0000313" key="10">
    <source>
        <dbReference type="EMBL" id="ALJ33576.1"/>
    </source>
</evidence>
<evidence type="ECO:0000256" key="1">
    <source>
        <dbReference type="ARBA" id="ARBA00004123"/>
    </source>
</evidence>
<proteinExistence type="evidence at transcript level"/>
<evidence type="ECO:0000256" key="6">
    <source>
        <dbReference type="ARBA" id="ARBA00023242"/>
    </source>
</evidence>
<dbReference type="PROSITE" id="PS50888">
    <property type="entry name" value="BHLH"/>
    <property type="match status" value="1"/>
</dbReference>
<feature type="domain" description="BHLH" evidence="9">
    <location>
        <begin position="15"/>
        <end position="68"/>
    </location>
</feature>
<dbReference type="PANTHER" id="PTHR23043:SF39">
    <property type="entry name" value="DYSFUSION, ISOFORM D"/>
    <property type="match status" value="1"/>
</dbReference>
<protein>
    <submittedName>
        <fullName evidence="10">Ahr-a</fullName>
    </submittedName>
</protein>
<keyword evidence="3" id="KW-0805">Transcription regulation</keyword>
<dbReference type="AlphaFoldDB" id="A0A0P0ENL6"/>
<evidence type="ECO:0000259" key="8">
    <source>
        <dbReference type="PROSITE" id="PS50112"/>
    </source>
</evidence>
<evidence type="ECO:0000256" key="2">
    <source>
        <dbReference type="ARBA" id="ARBA00022737"/>
    </source>
</evidence>
<dbReference type="InterPro" id="IPR011598">
    <property type="entry name" value="bHLH_dom"/>
</dbReference>
<dbReference type="Pfam" id="PF00010">
    <property type="entry name" value="HLH"/>
    <property type="match status" value="1"/>
</dbReference>
<dbReference type="Gene3D" id="4.10.280.10">
    <property type="entry name" value="Helix-loop-helix DNA-binding domain"/>
    <property type="match status" value="1"/>
</dbReference>
<sequence>MDLPTNNIDLNNRRKKKFTGGNASKRHRDRVNVEFNNLAQLLPFPESVIAKLDKSSILRLAVSYIRAKSFFKGASILRRETLSSLIKEGTGAVTEIFSKALEGFLLVLTEDMKVLFVSESVRDYLGYCQAGIIHENFLQFVNPLDHCVAQQNVNYQQTEASTCSDQTDAINENESHGSPPPPVARRFVCRMKCAFSCSSRFYTAYRSFQFSGHLRKSSIQEGRQEKTVNTLVVFATPLNNSENNTTASVPRKKEKEARSSSSFRKEMNTYDTYTSGFRIEPTLRPHVTPILVTSQEHSDICASNEMTAVDGSSPAEAVKVEEIPSKPPPDLPPLIKSERYSPLFLSKNIYRDSAATEQFYSDQSDDSKFSPVSSPDLLWKQKLYNDERYLPFSKSSDRDAYWLKVERRLHEEQSFMHPSVLEVARRESRLELPRRETRSTSPRINHHYAPLEVYPSQRKRHFIDTSDNFVYKRKKLEVGAFQRSNKFDINSLLGLDDTASHNTSYKNKPY</sequence>
<dbReference type="InterPro" id="IPR035965">
    <property type="entry name" value="PAS-like_dom_sf"/>
</dbReference>